<name>A0A4P6KSU3_9BURK</name>
<dbReference type="Proteomes" id="UP000290637">
    <property type="component" value="Chromosome"/>
</dbReference>
<dbReference type="KEGG" id="plue:EWM63_02210"/>
<dbReference type="NCBIfam" id="TIGR02551">
    <property type="entry name" value="SpaO_YscQ"/>
    <property type="match status" value="1"/>
</dbReference>
<feature type="domain" description="Flagellar motor switch protein FliN-like C-terminal" evidence="2">
    <location>
        <begin position="273"/>
        <end position="342"/>
    </location>
</feature>
<keyword evidence="4" id="KW-1185">Reference proteome</keyword>
<dbReference type="EMBL" id="CP035913">
    <property type="protein sequence ID" value="QBE61950.1"/>
    <property type="molecule type" value="Genomic_DNA"/>
</dbReference>
<comment type="similarity">
    <text evidence="1">Belongs to the FliN/MopA/SpaO family.</text>
</comment>
<proteinExistence type="inferred from homology"/>
<dbReference type="RefSeq" id="WP_130185087.1">
    <property type="nucleotide sequence ID" value="NZ_CP035913.1"/>
</dbReference>
<gene>
    <name evidence="3" type="ORF">EWM63_02210</name>
</gene>
<evidence type="ECO:0000259" key="2">
    <source>
        <dbReference type="Pfam" id="PF01052"/>
    </source>
</evidence>
<dbReference type="InterPro" id="IPR013385">
    <property type="entry name" value="T3SS_SpaO/YscQ/SpaO"/>
</dbReference>
<dbReference type="GO" id="GO:0071978">
    <property type="term" value="P:bacterial-type flagellum-dependent swarming motility"/>
    <property type="evidence" value="ECO:0007669"/>
    <property type="project" value="TreeGrafter"/>
</dbReference>
<dbReference type="InterPro" id="IPR001543">
    <property type="entry name" value="FliN-like_C"/>
</dbReference>
<evidence type="ECO:0000256" key="1">
    <source>
        <dbReference type="ARBA" id="ARBA00009226"/>
    </source>
</evidence>
<dbReference type="Pfam" id="PF01052">
    <property type="entry name" value="FliMN_C"/>
    <property type="match status" value="1"/>
</dbReference>
<dbReference type="AlphaFoldDB" id="A0A4P6KSU3"/>
<dbReference type="SUPFAM" id="SSF101801">
    <property type="entry name" value="Surface presentation of antigens (SPOA)"/>
    <property type="match status" value="1"/>
</dbReference>
<dbReference type="InterPro" id="IPR036429">
    <property type="entry name" value="SpoA-like_sf"/>
</dbReference>
<sequence length="348" mass="37310">MNTREFSARSLAPKPLAAAGRFKRIDGDHALWANQAYRSGPLMHADGARLDWQAGGQWTPHASLRLMAGSERLTLQLESLPALASFLTGPFDAWPAEEWCLLVEIAAAPLLDLLAQALRQPLSVAQVHMGLLLEPAMAPPRAGLSFAYRRCAAVPPVHGRLVCERPAALALAPCPDDGWERWHGLPLPLRLGCGQARIAARALARVHVGDVLRSSVAMPADPPQFALLLGERTIALVRPGIDPSFRHHLEIASMSTTSHEAAGSEDIGEMDGIGDIAVDVRYEIGGQSLTLKELNGLRPGLVMPLGFDPLQACVTIRANGTVVGQGELVVVDEELAVRITRWTAAAHA</sequence>
<dbReference type="GO" id="GO:0030254">
    <property type="term" value="P:protein secretion by the type III secretion system"/>
    <property type="evidence" value="ECO:0007669"/>
    <property type="project" value="InterPro"/>
</dbReference>
<evidence type="ECO:0000313" key="4">
    <source>
        <dbReference type="Proteomes" id="UP000290637"/>
    </source>
</evidence>
<reference evidence="3 4" key="1">
    <citation type="submission" date="2019-02" db="EMBL/GenBank/DDBJ databases">
        <title>Draft Genome Sequences of Six Type Strains of the Genus Massilia.</title>
        <authorList>
            <person name="Miess H."/>
            <person name="Frediansyhah A."/>
            <person name="Gross H."/>
        </authorList>
    </citation>
    <scope>NUCLEOTIDE SEQUENCE [LARGE SCALE GENOMIC DNA]</scope>
    <source>
        <strain evidence="3 4">DSM 17473</strain>
    </source>
</reference>
<dbReference type="GO" id="GO:0009425">
    <property type="term" value="C:bacterial-type flagellum basal body"/>
    <property type="evidence" value="ECO:0007669"/>
    <property type="project" value="InterPro"/>
</dbReference>
<dbReference type="PANTHER" id="PTHR30034">
    <property type="entry name" value="FLAGELLAR MOTOR SWITCH PROTEIN FLIM"/>
    <property type="match status" value="1"/>
</dbReference>
<dbReference type="PANTHER" id="PTHR30034:SF5">
    <property type="entry name" value="SECRETION SYSTEM APPARATUS PROTEIN SSAQ"/>
    <property type="match status" value="1"/>
</dbReference>
<dbReference type="GO" id="GO:0050918">
    <property type="term" value="P:positive chemotaxis"/>
    <property type="evidence" value="ECO:0007669"/>
    <property type="project" value="TreeGrafter"/>
</dbReference>
<evidence type="ECO:0000313" key="3">
    <source>
        <dbReference type="EMBL" id="QBE61950.1"/>
    </source>
</evidence>
<organism evidence="3 4">
    <name type="scientific">Pseudoduganella lutea</name>
    <dbReference type="NCBI Taxonomy" id="321985"/>
    <lineage>
        <taxon>Bacteria</taxon>
        <taxon>Pseudomonadati</taxon>
        <taxon>Pseudomonadota</taxon>
        <taxon>Betaproteobacteria</taxon>
        <taxon>Burkholderiales</taxon>
        <taxon>Oxalobacteraceae</taxon>
        <taxon>Telluria group</taxon>
        <taxon>Pseudoduganella</taxon>
    </lineage>
</organism>
<dbReference type="GO" id="GO:0003774">
    <property type="term" value="F:cytoskeletal motor activity"/>
    <property type="evidence" value="ECO:0007669"/>
    <property type="project" value="InterPro"/>
</dbReference>
<accession>A0A4P6KSU3</accession>
<protein>
    <submittedName>
        <fullName evidence="3">YscQ/HrcQ family type III secretion apparatus protein</fullName>
    </submittedName>
</protein>
<dbReference type="OrthoDB" id="8903804at2"/>
<dbReference type="PRINTS" id="PR00956">
    <property type="entry name" value="FLGMOTORFLIN"/>
</dbReference>
<dbReference type="InterPro" id="IPR001172">
    <property type="entry name" value="FliN_T3SS_HrcQb"/>
</dbReference>
<dbReference type="Gene3D" id="2.30.330.10">
    <property type="entry name" value="SpoA-like"/>
    <property type="match status" value="1"/>
</dbReference>